<dbReference type="PANTHER" id="PTHR37614:SF2">
    <property type="entry name" value="OS02G0121400 PROTEIN"/>
    <property type="match status" value="1"/>
</dbReference>
<reference evidence="1 2" key="2">
    <citation type="journal article" date="2017" name="Genome Biol.">
        <title>New reference genome sequences of hot pepper reveal the massive evolution of plant disease-resistance genes by retroduplication.</title>
        <authorList>
            <person name="Kim S."/>
            <person name="Park J."/>
            <person name="Yeom S.I."/>
            <person name="Kim Y.M."/>
            <person name="Seo E."/>
            <person name="Kim K.T."/>
            <person name="Kim M.S."/>
            <person name="Lee J.M."/>
            <person name="Cheong K."/>
            <person name="Shin H.S."/>
            <person name="Kim S.B."/>
            <person name="Han K."/>
            <person name="Lee J."/>
            <person name="Park M."/>
            <person name="Lee H.A."/>
            <person name="Lee H.Y."/>
            <person name="Lee Y."/>
            <person name="Oh S."/>
            <person name="Lee J.H."/>
            <person name="Choi E."/>
            <person name="Choi E."/>
            <person name="Lee S.E."/>
            <person name="Jeon J."/>
            <person name="Kim H."/>
            <person name="Choi G."/>
            <person name="Song H."/>
            <person name="Lee J."/>
            <person name="Lee S.C."/>
            <person name="Kwon J.K."/>
            <person name="Lee H.Y."/>
            <person name="Koo N."/>
            <person name="Hong Y."/>
            <person name="Kim R.W."/>
            <person name="Kang W.H."/>
            <person name="Huh J.H."/>
            <person name="Kang B.C."/>
            <person name="Yang T.J."/>
            <person name="Lee Y.H."/>
            <person name="Bennetzen J.L."/>
            <person name="Choi D."/>
        </authorList>
    </citation>
    <scope>NUCLEOTIDE SEQUENCE [LARGE SCALE GENOMIC DNA]</scope>
    <source>
        <strain evidence="2">cv. CM334</strain>
    </source>
</reference>
<name>A0A2G2ZSJ9_CAPAN</name>
<keyword evidence="2" id="KW-1185">Reference proteome</keyword>
<comment type="caution">
    <text evidence="1">The sequence shown here is derived from an EMBL/GenBank/DDBJ whole genome shotgun (WGS) entry which is preliminary data.</text>
</comment>
<protein>
    <submittedName>
        <fullName evidence="1">Uncharacterized protein</fullName>
    </submittedName>
</protein>
<dbReference type="OMA" id="IMDQVAI"/>
<sequence>MLRGEVENVRNYYNNLKAYNLKLKARKEQVTKMLNIQGGGVNLGQLYNNSGMEPNHQQPFIMDQVAIHRYQYPLGQVQQQAQPFFSNRLGLGLGPGPMVLPDLNVRVDEAFTLDRFDIDRMNVERKAQFAEARRRRMIKRIEVKNSSGFIRPPRRR</sequence>
<organism evidence="1 2">
    <name type="scientific">Capsicum annuum</name>
    <name type="common">Capsicum pepper</name>
    <dbReference type="NCBI Taxonomy" id="4072"/>
    <lineage>
        <taxon>Eukaryota</taxon>
        <taxon>Viridiplantae</taxon>
        <taxon>Streptophyta</taxon>
        <taxon>Embryophyta</taxon>
        <taxon>Tracheophyta</taxon>
        <taxon>Spermatophyta</taxon>
        <taxon>Magnoliopsida</taxon>
        <taxon>eudicotyledons</taxon>
        <taxon>Gunneridae</taxon>
        <taxon>Pentapetalae</taxon>
        <taxon>asterids</taxon>
        <taxon>lamiids</taxon>
        <taxon>Solanales</taxon>
        <taxon>Solanaceae</taxon>
        <taxon>Solanoideae</taxon>
        <taxon>Capsiceae</taxon>
        <taxon>Capsicum</taxon>
    </lineage>
</organism>
<dbReference type="AlphaFoldDB" id="A0A2G2ZSJ9"/>
<evidence type="ECO:0000313" key="1">
    <source>
        <dbReference type="EMBL" id="PHT84955.1"/>
    </source>
</evidence>
<evidence type="ECO:0000313" key="2">
    <source>
        <dbReference type="Proteomes" id="UP000222542"/>
    </source>
</evidence>
<dbReference type="PANTHER" id="PTHR37614">
    <property type="entry name" value="OS02G0121400 PROTEIN"/>
    <property type="match status" value="1"/>
</dbReference>
<gene>
    <name evidence="1" type="ORF">T459_13398</name>
</gene>
<proteinExistence type="predicted"/>
<accession>A0A2G2ZSJ9</accession>
<dbReference type="Proteomes" id="UP000222542">
    <property type="component" value="Unassembled WGS sequence"/>
</dbReference>
<dbReference type="Gramene" id="PHT84955">
    <property type="protein sequence ID" value="PHT84955"/>
    <property type="gene ID" value="T459_13398"/>
</dbReference>
<reference evidence="1 2" key="1">
    <citation type="journal article" date="2014" name="Nat. Genet.">
        <title>Genome sequence of the hot pepper provides insights into the evolution of pungency in Capsicum species.</title>
        <authorList>
            <person name="Kim S."/>
            <person name="Park M."/>
            <person name="Yeom S.I."/>
            <person name="Kim Y.M."/>
            <person name="Lee J.M."/>
            <person name="Lee H.A."/>
            <person name="Seo E."/>
            <person name="Choi J."/>
            <person name="Cheong K."/>
            <person name="Kim K.T."/>
            <person name="Jung K."/>
            <person name="Lee G.W."/>
            <person name="Oh S.K."/>
            <person name="Bae C."/>
            <person name="Kim S.B."/>
            <person name="Lee H.Y."/>
            <person name="Kim S.Y."/>
            <person name="Kim M.S."/>
            <person name="Kang B.C."/>
            <person name="Jo Y.D."/>
            <person name="Yang H.B."/>
            <person name="Jeong H.J."/>
            <person name="Kang W.H."/>
            <person name="Kwon J.K."/>
            <person name="Shin C."/>
            <person name="Lim J.Y."/>
            <person name="Park J.H."/>
            <person name="Huh J.H."/>
            <person name="Kim J.S."/>
            <person name="Kim B.D."/>
            <person name="Cohen O."/>
            <person name="Paran I."/>
            <person name="Suh M.C."/>
            <person name="Lee S.B."/>
            <person name="Kim Y.K."/>
            <person name="Shin Y."/>
            <person name="Noh S.J."/>
            <person name="Park J."/>
            <person name="Seo Y.S."/>
            <person name="Kwon S.Y."/>
            <person name="Kim H.A."/>
            <person name="Park J.M."/>
            <person name="Kim H.J."/>
            <person name="Choi S.B."/>
            <person name="Bosland P.W."/>
            <person name="Reeves G."/>
            <person name="Jo S.H."/>
            <person name="Lee B.W."/>
            <person name="Cho H.T."/>
            <person name="Choi H.S."/>
            <person name="Lee M.S."/>
            <person name="Yu Y."/>
            <person name="Do Choi Y."/>
            <person name="Park B.S."/>
            <person name="van Deynze A."/>
            <person name="Ashrafi H."/>
            <person name="Hill T."/>
            <person name="Kim W.T."/>
            <person name="Pai H.S."/>
            <person name="Ahn H.K."/>
            <person name="Yeam I."/>
            <person name="Giovannoni J.J."/>
            <person name="Rose J.K."/>
            <person name="Sorensen I."/>
            <person name="Lee S.J."/>
            <person name="Kim R.W."/>
            <person name="Choi I.Y."/>
            <person name="Choi B.S."/>
            <person name="Lim J.S."/>
            <person name="Lee Y.H."/>
            <person name="Choi D."/>
        </authorList>
    </citation>
    <scope>NUCLEOTIDE SEQUENCE [LARGE SCALE GENOMIC DNA]</scope>
    <source>
        <strain evidence="2">cv. CM334</strain>
    </source>
</reference>
<dbReference type="EMBL" id="AYRZ02000004">
    <property type="protein sequence ID" value="PHT84955.1"/>
    <property type="molecule type" value="Genomic_DNA"/>
</dbReference>